<dbReference type="SMART" id="SM01102">
    <property type="entry name" value="CRM1_C"/>
    <property type="match status" value="1"/>
</dbReference>
<sequence length="1067" mass="122992">MECLLDADETINIQRYDAIVQAFYEGKAEERVKAQVVLTAFQSDPNAWRYVDKILQFGTNPNGKFISLSILEDMIATIWNVLPDEQRVGVRNFVVGMIISMCQDPVLFQRERTLLNKANLVLVHILKKDWPDRWPQFIDELIGSSQSSVEVCLNNLLILRLQAEEIFDPSKMTLTNTKLLHLKYSLGKESRKIANFCTELIKINHSAELTNMALSTLQHYITWVSKDFLGNSDTIDAIKLAFNDNPETRYYIYRCILQVLTFDFDVTRIENISTPLVLKITSCFNHILTSITDEIANAKGQWYTKYDDMLGNDRNYLLVLCRFLTKVLRNLRSAFESTPNMGGTINLAHRCILKLTGVPNIEIQEETYEYWHQLALKAMNRKQDMDSNFFIPKNSHANSPMGPRRNSIDRDNEAFFERLREYLIWNMMKPDDLLYYFASEDNLEDESEQSHLYILQKETLAYLTNLDSEKTTSMLHNEMLQWLNLPNTDVRHMNSVCWAIGTIAGQLQRKDEENFIIQITKILMVLDERAVTTSEKSSIQSNIMYIMTKYTRFLRDHWVSLKAIIQRLVFIMKGGSDELREQAAHSFNILLTECAASFVYIQEGEQLRYIDIILNQKDEIIGTLNEKQTLKIIEAIAGLIYLDERTEMKSTLLYNLLKNYNSQWASTIQTIAANNSSIISPAVKSSLHFLLSVYQTVCSKVKDCFSVIFGEIFGDLCSLIKFTTNLITDQWNQHGQSAKNFGQNTVIVKIRHETLALFKDYFSLAVVEKNAVEIKQAIGFGQLLLDEFHEVPEQIRDFEEIECIKLLIEQFGKRLEGLLKFLIQCVLDIALTFDSKENPHKFTTLFEAVQIIFGRNFDIVLTLNPQHIGTILSFIINNTSNDVDSLKKIAWSTTNSLVMKIDEIQDYSLKLEFLKICYFRLLRICFSTVTDSSYQSVFGDQVSLLYRLLSIANDNVVLLSDLLGDRNKANITILHDFIVTELSSMYPDVQEGILNTFALTLMSNLDCKEKFKQKLRDFIVQAKESGGDSNAYLFEEEKSIEYQEHMKLEKQQRNDTNGWGHSEALIG</sequence>
<dbReference type="SUPFAM" id="SSF48371">
    <property type="entry name" value="ARM repeat"/>
    <property type="match status" value="1"/>
</dbReference>
<dbReference type="InterPro" id="IPR016024">
    <property type="entry name" value="ARM-type_fold"/>
</dbReference>
<name>A0ABR4NQX2_9SACH</name>
<dbReference type="Proteomes" id="UP001623330">
    <property type="component" value="Unassembled WGS sequence"/>
</dbReference>
<evidence type="ECO:0000256" key="2">
    <source>
        <dbReference type="ARBA" id="ARBA00009466"/>
    </source>
</evidence>
<dbReference type="PANTHER" id="PTHR11223">
    <property type="entry name" value="EXPORTIN 1/5"/>
    <property type="match status" value="1"/>
</dbReference>
<dbReference type="InterPro" id="IPR011989">
    <property type="entry name" value="ARM-like"/>
</dbReference>
<accession>A0ABR4NQX2</accession>
<keyword evidence="8" id="KW-1185">Reference proteome</keyword>
<organism evidence="7 8">
    <name type="scientific">Nakaseomyces bracarensis</name>
    <dbReference type="NCBI Taxonomy" id="273131"/>
    <lineage>
        <taxon>Eukaryota</taxon>
        <taxon>Fungi</taxon>
        <taxon>Dikarya</taxon>
        <taxon>Ascomycota</taxon>
        <taxon>Saccharomycotina</taxon>
        <taxon>Saccharomycetes</taxon>
        <taxon>Saccharomycetales</taxon>
        <taxon>Saccharomycetaceae</taxon>
        <taxon>Nakaseomyces</taxon>
    </lineage>
</organism>
<keyword evidence="5" id="KW-0539">Nucleus</keyword>
<dbReference type="InterPro" id="IPR013598">
    <property type="entry name" value="Exportin-1/Importin-b-like"/>
</dbReference>
<evidence type="ECO:0000259" key="6">
    <source>
        <dbReference type="PROSITE" id="PS50166"/>
    </source>
</evidence>
<gene>
    <name evidence="7" type="ORF">RNJ44_01090</name>
</gene>
<dbReference type="InterPro" id="IPR001494">
    <property type="entry name" value="Importin-beta_N"/>
</dbReference>
<dbReference type="SMART" id="SM00913">
    <property type="entry name" value="IBN_N"/>
    <property type="match status" value="1"/>
</dbReference>
<evidence type="ECO:0000256" key="4">
    <source>
        <dbReference type="ARBA" id="ARBA00022927"/>
    </source>
</evidence>
<reference evidence="7 8" key="1">
    <citation type="submission" date="2024-05" db="EMBL/GenBank/DDBJ databases">
        <title>Long read based assembly of the Candida bracarensis genome reveals expanded adhesin content.</title>
        <authorList>
            <person name="Marcet-Houben M."/>
            <person name="Ksiezopolska E."/>
            <person name="Gabaldon T."/>
        </authorList>
    </citation>
    <scope>NUCLEOTIDE SEQUENCE [LARGE SCALE GENOMIC DNA]</scope>
    <source>
        <strain evidence="7 8">CBM6</strain>
    </source>
</reference>
<proteinExistence type="inferred from homology"/>
<evidence type="ECO:0000256" key="5">
    <source>
        <dbReference type="ARBA" id="ARBA00023242"/>
    </source>
</evidence>
<dbReference type="Pfam" id="PF18787">
    <property type="entry name" value="CRM1_repeat_3"/>
    <property type="match status" value="1"/>
</dbReference>
<dbReference type="PROSITE" id="PS50166">
    <property type="entry name" value="IMPORTIN_B_NT"/>
    <property type="match status" value="1"/>
</dbReference>
<comment type="similarity">
    <text evidence="2">Belongs to the exportin family.</text>
</comment>
<dbReference type="Pfam" id="PF03810">
    <property type="entry name" value="IBN_N"/>
    <property type="match status" value="1"/>
</dbReference>
<dbReference type="EMBL" id="JBEVYD010000009">
    <property type="protein sequence ID" value="KAL3230641.1"/>
    <property type="molecule type" value="Genomic_DNA"/>
</dbReference>
<keyword evidence="3" id="KW-0813">Transport</keyword>
<dbReference type="Gene3D" id="1.25.10.10">
    <property type="entry name" value="Leucine-rich Repeat Variant"/>
    <property type="match status" value="1"/>
</dbReference>
<dbReference type="InterPro" id="IPR040485">
    <property type="entry name" value="XPO1_repeat_3"/>
</dbReference>
<evidence type="ECO:0000313" key="8">
    <source>
        <dbReference type="Proteomes" id="UP001623330"/>
    </source>
</evidence>
<evidence type="ECO:0000256" key="3">
    <source>
        <dbReference type="ARBA" id="ARBA00022448"/>
    </source>
</evidence>
<evidence type="ECO:0000256" key="1">
    <source>
        <dbReference type="ARBA" id="ARBA00004123"/>
    </source>
</evidence>
<protein>
    <recommendedName>
        <fullName evidence="6">Importin N-terminal domain-containing protein</fullName>
    </recommendedName>
</protein>
<dbReference type="InterPro" id="IPR045065">
    <property type="entry name" value="XPO1/5"/>
</dbReference>
<feature type="domain" description="Importin N-terminal" evidence="6">
    <location>
        <begin position="34"/>
        <end position="100"/>
    </location>
</feature>
<dbReference type="Pfam" id="PF08389">
    <property type="entry name" value="Xpo1"/>
    <property type="match status" value="1"/>
</dbReference>
<keyword evidence="4" id="KW-0653">Protein transport</keyword>
<dbReference type="Pfam" id="PF08767">
    <property type="entry name" value="CRM1_C"/>
    <property type="match status" value="1"/>
</dbReference>
<dbReference type="InterPro" id="IPR014877">
    <property type="entry name" value="XPO1_C_dom"/>
</dbReference>
<evidence type="ECO:0000313" key="7">
    <source>
        <dbReference type="EMBL" id="KAL3230641.1"/>
    </source>
</evidence>
<comment type="subcellular location">
    <subcellularLocation>
        <location evidence="1">Nucleus</location>
    </subcellularLocation>
</comment>
<comment type="caution">
    <text evidence="7">The sequence shown here is derived from an EMBL/GenBank/DDBJ whole genome shotgun (WGS) entry which is preliminary data.</text>
</comment>
<dbReference type="PANTHER" id="PTHR11223:SF2">
    <property type="entry name" value="EXPORTIN-1"/>
    <property type="match status" value="1"/>
</dbReference>